<organism evidence="2 3">
    <name type="scientific">Ciceribacter selenitireducens ATCC BAA-1503</name>
    <dbReference type="NCBI Taxonomy" id="1336235"/>
    <lineage>
        <taxon>Bacteria</taxon>
        <taxon>Pseudomonadati</taxon>
        <taxon>Pseudomonadota</taxon>
        <taxon>Alphaproteobacteria</taxon>
        <taxon>Hyphomicrobiales</taxon>
        <taxon>Rhizobiaceae</taxon>
        <taxon>Ciceribacter</taxon>
    </lineage>
</organism>
<evidence type="ECO:0000313" key="3">
    <source>
        <dbReference type="Proteomes" id="UP000254764"/>
    </source>
</evidence>
<gene>
    <name evidence="2" type="ORF">RHIZ70_2019</name>
</gene>
<accession>A0A376AEP2</accession>
<sequence>MRQTNSPINPRDGPAVVPKGSDGRRPGRRGAIHGRDSAFRNRT</sequence>
<proteinExistence type="predicted"/>
<feature type="region of interest" description="Disordered" evidence="1">
    <location>
        <begin position="1"/>
        <end position="43"/>
    </location>
</feature>
<feature type="compositionally biased region" description="Basic and acidic residues" evidence="1">
    <location>
        <begin position="33"/>
        <end position="43"/>
    </location>
</feature>
<evidence type="ECO:0000313" key="2">
    <source>
        <dbReference type="EMBL" id="SSC66311.1"/>
    </source>
</evidence>
<protein>
    <submittedName>
        <fullName evidence="2">Uncharacterized protein</fullName>
    </submittedName>
</protein>
<reference evidence="3" key="1">
    <citation type="submission" date="2018-07" db="EMBL/GenBank/DDBJ databases">
        <authorList>
            <person name="Peiro R."/>
            <person name="Begona"/>
            <person name="Cbmso G."/>
            <person name="Lopez M."/>
            <person name="Gonzalez S."/>
        </authorList>
    </citation>
    <scope>NUCLEOTIDE SEQUENCE [LARGE SCALE GENOMIC DNA]</scope>
</reference>
<keyword evidence="3" id="KW-1185">Reference proteome</keyword>
<dbReference type="Proteomes" id="UP000254764">
    <property type="component" value="Unassembled WGS sequence"/>
</dbReference>
<dbReference type="EMBL" id="UEYP01000002">
    <property type="protein sequence ID" value="SSC66311.1"/>
    <property type="molecule type" value="Genomic_DNA"/>
</dbReference>
<name>A0A376AEP2_9HYPH</name>
<evidence type="ECO:0000256" key="1">
    <source>
        <dbReference type="SAM" id="MobiDB-lite"/>
    </source>
</evidence>
<dbReference type="AlphaFoldDB" id="A0A376AEP2"/>